<protein>
    <submittedName>
        <fullName evidence="2">Uncharacterized protein</fullName>
    </submittedName>
</protein>
<keyword evidence="1" id="KW-1133">Transmembrane helix</keyword>
<evidence type="ECO:0000256" key="1">
    <source>
        <dbReference type="SAM" id="Phobius"/>
    </source>
</evidence>
<proteinExistence type="predicted"/>
<gene>
    <name evidence="2" type="ORF">HaLaN_10671</name>
</gene>
<dbReference type="AlphaFoldDB" id="A0A699YZC9"/>
<feature type="transmembrane region" description="Helical" evidence="1">
    <location>
        <begin position="261"/>
        <end position="279"/>
    </location>
</feature>
<accession>A0A699YZC9</accession>
<evidence type="ECO:0000313" key="2">
    <source>
        <dbReference type="EMBL" id="GFH14585.1"/>
    </source>
</evidence>
<feature type="transmembrane region" description="Helical" evidence="1">
    <location>
        <begin position="235"/>
        <end position="255"/>
    </location>
</feature>
<dbReference type="Proteomes" id="UP000485058">
    <property type="component" value="Unassembled WGS sequence"/>
</dbReference>
<reference evidence="2 3" key="1">
    <citation type="submission" date="2020-02" db="EMBL/GenBank/DDBJ databases">
        <title>Draft genome sequence of Haematococcus lacustris strain NIES-144.</title>
        <authorList>
            <person name="Morimoto D."/>
            <person name="Nakagawa S."/>
            <person name="Yoshida T."/>
            <person name="Sawayama S."/>
        </authorList>
    </citation>
    <scope>NUCLEOTIDE SEQUENCE [LARGE SCALE GENOMIC DNA]</scope>
    <source>
        <strain evidence="2 3">NIES-144</strain>
    </source>
</reference>
<keyword evidence="1" id="KW-0812">Transmembrane</keyword>
<evidence type="ECO:0000313" key="3">
    <source>
        <dbReference type="Proteomes" id="UP000485058"/>
    </source>
</evidence>
<organism evidence="2 3">
    <name type="scientific">Haematococcus lacustris</name>
    <name type="common">Green alga</name>
    <name type="synonym">Haematococcus pluvialis</name>
    <dbReference type="NCBI Taxonomy" id="44745"/>
    <lineage>
        <taxon>Eukaryota</taxon>
        <taxon>Viridiplantae</taxon>
        <taxon>Chlorophyta</taxon>
        <taxon>core chlorophytes</taxon>
        <taxon>Chlorophyceae</taxon>
        <taxon>CS clade</taxon>
        <taxon>Chlamydomonadales</taxon>
        <taxon>Haematococcaceae</taxon>
        <taxon>Haematococcus</taxon>
    </lineage>
</organism>
<sequence length="354" mass="37887">MAVAPAWDLAPNQRTLQALANVQMLARKMSGAQGYKSRLLERQAWLDALLVAGRQQPVGTQVGSCQVLAIFTGSHPAWLLTPLPPSTLNMTIEGATQDLDVANGSALLQLLLTSPPSTSPLSQGSQEGVAVADLGPAVDYELLELVVTAADLLPPGADLMHGLGRAGGVREGSAAWLADLGQLLHLAWGQGNGSGCGSTHPAALLRAAVLGFNRPGQERAYSEWLGRRAAHTAQMWSVIYGMTVLCCAVRSVMHGTLAVELAMYVLVVLPYLMSWGLAARKQHRLYEVSQIMHAVGRSLLFMTASKGWLVWPSTFSQVYRVVTPLVGSLLVGALLDCQRRKLFLSLRGKPQAVR</sequence>
<name>A0A699YZC9_HAELA</name>
<keyword evidence="3" id="KW-1185">Reference proteome</keyword>
<keyword evidence="1" id="KW-0472">Membrane</keyword>
<dbReference type="EMBL" id="BLLF01000745">
    <property type="protein sequence ID" value="GFH14585.1"/>
    <property type="molecule type" value="Genomic_DNA"/>
</dbReference>
<comment type="caution">
    <text evidence="2">The sequence shown here is derived from an EMBL/GenBank/DDBJ whole genome shotgun (WGS) entry which is preliminary data.</text>
</comment>